<dbReference type="InterPro" id="IPR036249">
    <property type="entry name" value="Thioredoxin-like_sf"/>
</dbReference>
<dbReference type="SUPFAM" id="SSF47616">
    <property type="entry name" value="GST C-terminal domain-like"/>
    <property type="match status" value="1"/>
</dbReference>
<dbReference type="GO" id="GO:0006749">
    <property type="term" value="P:glutathione metabolic process"/>
    <property type="evidence" value="ECO:0007669"/>
    <property type="project" value="TreeGrafter"/>
</dbReference>
<gene>
    <name evidence="7" type="ORF">FIBSPDRAFT_861372</name>
</gene>
<evidence type="ECO:0000259" key="6">
    <source>
        <dbReference type="PROSITE" id="PS50405"/>
    </source>
</evidence>
<dbReference type="InterPro" id="IPR004045">
    <property type="entry name" value="Glutathione_S-Trfase_N"/>
</dbReference>
<comment type="catalytic activity">
    <reaction evidence="3">
        <text>RX + glutathione = an S-substituted glutathione + a halide anion + H(+)</text>
        <dbReference type="Rhea" id="RHEA:16437"/>
        <dbReference type="ChEBI" id="CHEBI:15378"/>
        <dbReference type="ChEBI" id="CHEBI:16042"/>
        <dbReference type="ChEBI" id="CHEBI:17792"/>
        <dbReference type="ChEBI" id="CHEBI:57925"/>
        <dbReference type="ChEBI" id="CHEBI:90779"/>
        <dbReference type="EC" id="2.5.1.18"/>
    </reaction>
</comment>
<dbReference type="PANTHER" id="PTHR43900">
    <property type="entry name" value="GLUTATHIONE S-TRANSFERASE RHO"/>
    <property type="match status" value="1"/>
</dbReference>
<dbReference type="PROSITE" id="PS50404">
    <property type="entry name" value="GST_NTER"/>
    <property type="match status" value="1"/>
</dbReference>
<proteinExistence type="inferred from homology"/>
<dbReference type="SFLD" id="SFLDG00358">
    <property type="entry name" value="Main_(cytGST)"/>
    <property type="match status" value="1"/>
</dbReference>
<dbReference type="AlphaFoldDB" id="A0A166J9B0"/>
<organism evidence="7 8">
    <name type="scientific">Athelia psychrophila</name>
    <dbReference type="NCBI Taxonomy" id="1759441"/>
    <lineage>
        <taxon>Eukaryota</taxon>
        <taxon>Fungi</taxon>
        <taxon>Dikarya</taxon>
        <taxon>Basidiomycota</taxon>
        <taxon>Agaricomycotina</taxon>
        <taxon>Agaricomycetes</taxon>
        <taxon>Agaricomycetidae</taxon>
        <taxon>Atheliales</taxon>
        <taxon>Atheliaceae</taxon>
        <taxon>Athelia</taxon>
    </lineage>
</organism>
<dbReference type="InterPro" id="IPR010987">
    <property type="entry name" value="Glutathione-S-Trfase_C-like"/>
</dbReference>
<dbReference type="InterPro" id="IPR040079">
    <property type="entry name" value="Glutathione_S-Trfase"/>
</dbReference>
<comment type="similarity">
    <text evidence="4">Belongs to the GST superfamily.</text>
</comment>
<feature type="domain" description="GST C-terminal" evidence="6">
    <location>
        <begin position="82"/>
        <end position="185"/>
    </location>
</feature>
<dbReference type="PANTHER" id="PTHR43900:SF3">
    <property type="entry name" value="GLUTATHIONE S-TRANSFERASE RHO"/>
    <property type="match status" value="1"/>
</dbReference>
<dbReference type="SUPFAM" id="SSF52833">
    <property type="entry name" value="Thioredoxin-like"/>
    <property type="match status" value="1"/>
</dbReference>
<dbReference type="PROSITE" id="PS50405">
    <property type="entry name" value="GST_CTER"/>
    <property type="match status" value="1"/>
</dbReference>
<dbReference type="Pfam" id="PF00043">
    <property type="entry name" value="GST_C"/>
    <property type="match status" value="1"/>
</dbReference>
<keyword evidence="2" id="KW-0808">Transferase</keyword>
<dbReference type="OrthoDB" id="249703at2759"/>
<name>A0A166J9B0_9AGAM</name>
<evidence type="ECO:0000256" key="4">
    <source>
        <dbReference type="RuleBase" id="RU003494"/>
    </source>
</evidence>
<dbReference type="GO" id="GO:0005737">
    <property type="term" value="C:cytoplasm"/>
    <property type="evidence" value="ECO:0007669"/>
    <property type="project" value="TreeGrafter"/>
</dbReference>
<dbReference type="SFLD" id="SFLDS00019">
    <property type="entry name" value="Glutathione_Transferase_(cytos"/>
    <property type="match status" value="1"/>
</dbReference>
<dbReference type="InterPro" id="IPR036282">
    <property type="entry name" value="Glutathione-S-Trfase_C_sf"/>
</dbReference>
<dbReference type="EMBL" id="KV417553">
    <property type="protein sequence ID" value="KZP20627.1"/>
    <property type="molecule type" value="Genomic_DNA"/>
</dbReference>
<dbReference type="InterPro" id="IPR004046">
    <property type="entry name" value="GST_C"/>
</dbReference>
<dbReference type="Gene3D" id="1.20.1050.10">
    <property type="match status" value="1"/>
</dbReference>
<dbReference type="STRING" id="436010.A0A166J9B0"/>
<dbReference type="Proteomes" id="UP000076532">
    <property type="component" value="Unassembled WGS sequence"/>
</dbReference>
<evidence type="ECO:0000256" key="2">
    <source>
        <dbReference type="ARBA" id="ARBA00022679"/>
    </source>
</evidence>
<protein>
    <recommendedName>
        <fullName evidence="1">glutathione transferase</fullName>
        <ecNumber evidence="1">2.5.1.18</ecNumber>
    </recommendedName>
</protein>
<dbReference type="Gene3D" id="3.40.30.10">
    <property type="entry name" value="Glutaredoxin"/>
    <property type="match status" value="1"/>
</dbReference>
<feature type="domain" description="GST N-terminal" evidence="5">
    <location>
        <begin position="1"/>
        <end position="82"/>
    </location>
</feature>
<reference evidence="7 8" key="1">
    <citation type="journal article" date="2016" name="Mol. Biol. Evol.">
        <title>Comparative Genomics of Early-Diverging Mushroom-Forming Fungi Provides Insights into the Origins of Lignocellulose Decay Capabilities.</title>
        <authorList>
            <person name="Nagy L.G."/>
            <person name="Riley R."/>
            <person name="Tritt A."/>
            <person name="Adam C."/>
            <person name="Daum C."/>
            <person name="Floudas D."/>
            <person name="Sun H."/>
            <person name="Yadav J.S."/>
            <person name="Pangilinan J."/>
            <person name="Larsson K.H."/>
            <person name="Matsuura K."/>
            <person name="Barry K."/>
            <person name="Labutti K."/>
            <person name="Kuo R."/>
            <person name="Ohm R.A."/>
            <person name="Bhattacharya S.S."/>
            <person name="Shirouzu T."/>
            <person name="Yoshinaga Y."/>
            <person name="Martin F.M."/>
            <person name="Grigoriev I.V."/>
            <person name="Hibbett D.S."/>
        </authorList>
    </citation>
    <scope>NUCLEOTIDE SEQUENCE [LARGE SCALE GENOMIC DNA]</scope>
    <source>
        <strain evidence="7 8">CBS 109695</strain>
    </source>
</reference>
<keyword evidence="8" id="KW-1185">Reference proteome</keyword>
<evidence type="ECO:0000259" key="5">
    <source>
        <dbReference type="PROSITE" id="PS50404"/>
    </source>
</evidence>
<evidence type="ECO:0000313" key="8">
    <source>
        <dbReference type="Proteomes" id="UP000076532"/>
    </source>
</evidence>
<evidence type="ECO:0000313" key="7">
    <source>
        <dbReference type="EMBL" id="KZP20627.1"/>
    </source>
</evidence>
<sequence>MVLKLHGSPISTCTKRVAVVLKEKNVPFEFIAIDFRKGEHKAPDFVAKQPFVQVPFIDDDGFILYESLAIGRYIATKYASQDLKANALFEQAASSEQANFDAVAHVLSYEKWFKKMIGQEADEAVVAENKSKLGGKLDAYEVILSKQAYVAGNEVTLADLFHLPYGAKVKEIFPELFSSRPHVAK</sequence>
<evidence type="ECO:0000256" key="1">
    <source>
        <dbReference type="ARBA" id="ARBA00012452"/>
    </source>
</evidence>
<dbReference type="FunFam" id="3.40.30.10:FF:000016">
    <property type="entry name" value="Glutathione S-transferase F2"/>
    <property type="match status" value="1"/>
</dbReference>
<dbReference type="GO" id="GO:0043295">
    <property type="term" value="F:glutathione binding"/>
    <property type="evidence" value="ECO:0007669"/>
    <property type="project" value="TreeGrafter"/>
</dbReference>
<dbReference type="Pfam" id="PF02798">
    <property type="entry name" value="GST_N"/>
    <property type="match status" value="1"/>
</dbReference>
<accession>A0A166J9B0</accession>
<dbReference type="EC" id="2.5.1.18" evidence="1"/>
<evidence type="ECO:0000256" key="3">
    <source>
        <dbReference type="ARBA" id="ARBA00047960"/>
    </source>
</evidence>
<dbReference type="GO" id="GO:0004364">
    <property type="term" value="F:glutathione transferase activity"/>
    <property type="evidence" value="ECO:0007669"/>
    <property type="project" value="UniProtKB-EC"/>
</dbReference>